<accession>A0A6N2ZEE7</accession>
<evidence type="ECO:0000256" key="1">
    <source>
        <dbReference type="SAM" id="MobiDB-lite"/>
    </source>
</evidence>
<feature type="compositionally biased region" description="Low complexity" evidence="1">
    <location>
        <begin position="155"/>
        <end position="180"/>
    </location>
</feature>
<keyword evidence="2" id="KW-0812">Transmembrane</keyword>
<dbReference type="Pfam" id="PF09581">
    <property type="entry name" value="Spore_III_AF"/>
    <property type="match status" value="1"/>
</dbReference>
<keyword evidence="2" id="KW-0472">Membrane</keyword>
<feature type="transmembrane region" description="Helical" evidence="2">
    <location>
        <begin position="7"/>
        <end position="26"/>
    </location>
</feature>
<feature type="region of interest" description="Disordered" evidence="1">
    <location>
        <begin position="135"/>
        <end position="180"/>
    </location>
</feature>
<name>A0A6N2ZEE7_9FIRM</name>
<gene>
    <name evidence="3" type="ORF">IBLFYP30_00062</name>
</gene>
<dbReference type="InterPro" id="IPR014245">
    <property type="entry name" value="Spore_III_AF"/>
</dbReference>
<keyword evidence="2" id="KW-1133">Transmembrane helix</keyword>
<evidence type="ECO:0000256" key="2">
    <source>
        <dbReference type="SAM" id="Phobius"/>
    </source>
</evidence>
<dbReference type="AlphaFoldDB" id="A0A6N2ZEE7"/>
<evidence type="ECO:0000313" key="3">
    <source>
        <dbReference type="EMBL" id="VYT77919.1"/>
    </source>
</evidence>
<sequence>MIHIKNWIICILIGAFIVNIVDMVLPESKLKPYINLVCNFIFIFIVISPIVSFLSSGDSLEDKLLKSMNNYNEKYVETNKDLADGNNNFDLNKEYQNNLKTVLQLKLDEYGYELEDIDFDGTDIESLKIKEKDNQNNLNLSNQKNNSESKENNTDKNNNTNQNKSSEVFRNSTNNKTQNENNLKNDLIKILEVSIDKIEID</sequence>
<feature type="compositionally biased region" description="Low complexity" evidence="1">
    <location>
        <begin position="135"/>
        <end position="146"/>
    </location>
</feature>
<dbReference type="EMBL" id="CACRUE010000012">
    <property type="protein sequence ID" value="VYT77919.1"/>
    <property type="molecule type" value="Genomic_DNA"/>
</dbReference>
<organism evidence="3">
    <name type="scientific">Intestinibacter bartlettii</name>
    <dbReference type="NCBI Taxonomy" id="261299"/>
    <lineage>
        <taxon>Bacteria</taxon>
        <taxon>Bacillati</taxon>
        <taxon>Bacillota</taxon>
        <taxon>Clostridia</taxon>
        <taxon>Peptostreptococcales</taxon>
        <taxon>Peptostreptococcaceae</taxon>
        <taxon>Intestinibacter</taxon>
    </lineage>
</organism>
<dbReference type="RefSeq" id="WP_034726520.1">
    <property type="nucleotide sequence ID" value="NZ_CACRUE010000012.1"/>
</dbReference>
<reference evidence="3" key="1">
    <citation type="submission" date="2019-11" db="EMBL/GenBank/DDBJ databases">
        <authorList>
            <person name="Feng L."/>
        </authorList>
    </citation>
    <scope>NUCLEOTIDE SEQUENCE</scope>
    <source>
        <strain evidence="3">IbartlettiiLFYP30</strain>
    </source>
</reference>
<protein>
    <submittedName>
        <fullName evidence="3">Stage III sporulation protein AF (Spore_III_AF)</fullName>
    </submittedName>
</protein>
<proteinExistence type="predicted"/>
<feature type="transmembrane region" description="Helical" evidence="2">
    <location>
        <begin position="32"/>
        <end position="54"/>
    </location>
</feature>